<evidence type="ECO:0000313" key="2">
    <source>
        <dbReference type="Proteomes" id="UP000002318"/>
    </source>
</evidence>
<proteinExistence type="predicted"/>
<reference evidence="1 2" key="1">
    <citation type="journal article" date="2010" name="Stand. Genomic Sci.">
        <title>Complete genome sequence of Spirochaeta smaragdinae type strain (SEBR 4228).</title>
        <authorList>
            <person name="Mavromatis K."/>
            <person name="Yasawong M."/>
            <person name="Chertkov O."/>
            <person name="Lapidus A."/>
            <person name="Lucas S."/>
            <person name="Nolan M."/>
            <person name="Del Rio T.G."/>
            <person name="Tice H."/>
            <person name="Cheng J.F."/>
            <person name="Pitluck S."/>
            <person name="Liolios K."/>
            <person name="Ivanova N."/>
            <person name="Tapia R."/>
            <person name="Han C."/>
            <person name="Bruce D."/>
            <person name="Goodwin L."/>
            <person name="Pati A."/>
            <person name="Chen A."/>
            <person name="Palaniappan K."/>
            <person name="Land M."/>
            <person name="Hauser L."/>
            <person name="Chang Y.J."/>
            <person name="Jeffries C.D."/>
            <person name="Detter J.C."/>
            <person name="Rohde M."/>
            <person name="Brambilla E."/>
            <person name="Spring S."/>
            <person name="Goker M."/>
            <person name="Sikorski J."/>
            <person name="Woyke T."/>
            <person name="Bristow J."/>
            <person name="Eisen J.A."/>
            <person name="Markowitz V."/>
            <person name="Hugenholtz P."/>
            <person name="Klenk H.P."/>
            <person name="Kyrpides N.C."/>
        </authorList>
    </citation>
    <scope>NUCLEOTIDE SEQUENCE [LARGE SCALE GENOMIC DNA]</scope>
    <source>
        <strain evidence="2">DSM 11293 / JCM 15392 / SEBR 4228</strain>
    </source>
</reference>
<organism evidence="1 2">
    <name type="scientific">Sediminispirochaeta smaragdinae (strain DSM 11293 / JCM 15392 / SEBR 4228)</name>
    <name type="common">Spirochaeta smaragdinae</name>
    <dbReference type="NCBI Taxonomy" id="573413"/>
    <lineage>
        <taxon>Bacteria</taxon>
        <taxon>Pseudomonadati</taxon>
        <taxon>Spirochaetota</taxon>
        <taxon>Spirochaetia</taxon>
        <taxon>Spirochaetales</taxon>
        <taxon>Spirochaetaceae</taxon>
        <taxon>Sediminispirochaeta</taxon>
    </lineage>
</organism>
<keyword evidence="2" id="KW-1185">Reference proteome</keyword>
<dbReference type="Proteomes" id="UP000002318">
    <property type="component" value="Chromosome"/>
</dbReference>
<dbReference type="AlphaFoldDB" id="E1R3E5"/>
<dbReference type="OrthoDB" id="370293at2"/>
<accession>E1R3E5</accession>
<dbReference type="STRING" id="573413.Spirs_2462"/>
<dbReference type="RefSeq" id="WP_013255039.1">
    <property type="nucleotide sequence ID" value="NC_014364.1"/>
</dbReference>
<sequence>MKEKLRKFLRILSVEISAMEEGIVVLLDSTSERHDRREITEYVWTENSALLRHELQILKAIHEEVDHLSAESFSSVDEARIAVLSILTERSDAPKALHGFFQRRMEKIYRYIDEE</sequence>
<dbReference type="EMBL" id="CP002116">
    <property type="protein sequence ID" value="ADK81576.1"/>
    <property type="molecule type" value="Genomic_DNA"/>
</dbReference>
<protein>
    <submittedName>
        <fullName evidence="1">Uncharacterized protein</fullName>
    </submittedName>
</protein>
<name>E1R3E5_SEDSS</name>
<evidence type="ECO:0000313" key="1">
    <source>
        <dbReference type="EMBL" id="ADK81576.1"/>
    </source>
</evidence>
<dbReference type="KEGG" id="ssm:Spirs_2462"/>
<gene>
    <name evidence="1" type="ordered locus">Spirs_2462</name>
</gene>
<dbReference type="HOGENOM" id="CLU_2107475_0_0_12"/>